<feature type="transmembrane region" description="Helical" evidence="9">
    <location>
        <begin position="53"/>
        <end position="69"/>
    </location>
</feature>
<evidence type="ECO:0000256" key="2">
    <source>
        <dbReference type="ARBA" id="ARBA00022448"/>
    </source>
</evidence>
<dbReference type="RefSeq" id="WP_068166852.1">
    <property type="nucleotide sequence ID" value="NZ_AOGK01000016.1"/>
</dbReference>
<feature type="transmembrane region" description="Helical" evidence="9">
    <location>
        <begin position="90"/>
        <end position="108"/>
    </location>
</feature>
<dbReference type="InterPro" id="IPR055348">
    <property type="entry name" value="DctQ"/>
</dbReference>
<keyword evidence="4 9" id="KW-0997">Cell inner membrane</keyword>
<dbReference type="PANTHER" id="PTHR35011:SF2">
    <property type="entry name" value="2,3-DIKETO-L-GULONATE TRAP TRANSPORTER SMALL PERMEASE PROTEIN YIAM"/>
    <property type="match status" value="1"/>
</dbReference>
<feature type="transmembrane region" description="Helical" evidence="9">
    <location>
        <begin position="128"/>
        <end position="148"/>
    </location>
</feature>
<keyword evidence="3" id="KW-1003">Cell membrane</keyword>
<evidence type="ECO:0000256" key="8">
    <source>
        <dbReference type="ARBA" id="ARBA00038436"/>
    </source>
</evidence>
<feature type="domain" description="Tripartite ATP-independent periplasmic transporters DctQ component" evidence="10">
    <location>
        <begin position="27"/>
        <end position="156"/>
    </location>
</feature>
<comment type="subunit">
    <text evidence="9">The complex comprises the extracytoplasmic solute receptor protein and the two transmembrane proteins.</text>
</comment>
<comment type="function">
    <text evidence="9">Part of the tripartite ATP-independent periplasmic (TRAP) transport system.</text>
</comment>
<dbReference type="OrthoDB" id="9791324at2"/>
<feature type="transmembrane region" description="Helical" evidence="9">
    <location>
        <begin position="21"/>
        <end position="41"/>
    </location>
</feature>
<keyword evidence="12" id="KW-1185">Reference proteome</keyword>
<comment type="caution">
    <text evidence="11">The sequence shown here is derived from an EMBL/GenBank/DDBJ whole genome shotgun (WGS) entry which is preliminary data.</text>
</comment>
<evidence type="ECO:0000256" key="5">
    <source>
        <dbReference type="ARBA" id="ARBA00022692"/>
    </source>
</evidence>
<dbReference type="GO" id="GO:0005886">
    <property type="term" value="C:plasma membrane"/>
    <property type="evidence" value="ECO:0007669"/>
    <property type="project" value="UniProtKB-SubCell"/>
</dbReference>
<evidence type="ECO:0000313" key="12">
    <source>
        <dbReference type="Proteomes" id="UP001152876"/>
    </source>
</evidence>
<keyword evidence="7 9" id="KW-0472">Membrane</keyword>
<keyword evidence="2 9" id="KW-0813">Transport</keyword>
<dbReference type="AlphaFoldDB" id="A0A9X4NTG4"/>
<evidence type="ECO:0000256" key="7">
    <source>
        <dbReference type="ARBA" id="ARBA00023136"/>
    </source>
</evidence>
<accession>A0A9X4NTG4</accession>
<dbReference type="Pfam" id="PF04290">
    <property type="entry name" value="DctQ"/>
    <property type="match status" value="1"/>
</dbReference>
<dbReference type="GO" id="GO:0022857">
    <property type="term" value="F:transmembrane transporter activity"/>
    <property type="evidence" value="ECO:0007669"/>
    <property type="project" value="UniProtKB-UniRule"/>
</dbReference>
<evidence type="ECO:0000256" key="1">
    <source>
        <dbReference type="ARBA" id="ARBA00004429"/>
    </source>
</evidence>
<protein>
    <recommendedName>
        <fullName evidence="9">TRAP transporter small permease protein</fullName>
    </recommendedName>
</protein>
<dbReference type="GO" id="GO:0015740">
    <property type="term" value="P:C4-dicarboxylate transport"/>
    <property type="evidence" value="ECO:0007669"/>
    <property type="project" value="TreeGrafter"/>
</dbReference>
<proteinExistence type="inferred from homology"/>
<evidence type="ECO:0000259" key="10">
    <source>
        <dbReference type="Pfam" id="PF04290"/>
    </source>
</evidence>
<gene>
    <name evidence="11" type="ORF">H010_17651</name>
</gene>
<organism evidence="11 12">
    <name type="scientific">Hydrogenophaga taeniospiralis CCUG 15921</name>
    <dbReference type="NCBI Taxonomy" id="1281780"/>
    <lineage>
        <taxon>Bacteria</taxon>
        <taxon>Pseudomonadati</taxon>
        <taxon>Pseudomonadota</taxon>
        <taxon>Betaproteobacteria</taxon>
        <taxon>Burkholderiales</taxon>
        <taxon>Comamonadaceae</taxon>
        <taxon>Hydrogenophaga</taxon>
    </lineage>
</organism>
<dbReference type="PANTHER" id="PTHR35011">
    <property type="entry name" value="2,3-DIKETO-L-GULONATE TRAP TRANSPORTER SMALL PERMEASE PROTEIN YIAM"/>
    <property type="match status" value="1"/>
</dbReference>
<evidence type="ECO:0000256" key="4">
    <source>
        <dbReference type="ARBA" id="ARBA00022519"/>
    </source>
</evidence>
<comment type="similarity">
    <text evidence="8 9">Belongs to the TRAP transporter small permease family.</text>
</comment>
<keyword evidence="5 9" id="KW-0812">Transmembrane</keyword>
<evidence type="ECO:0000313" key="11">
    <source>
        <dbReference type="EMBL" id="MDG5977092.1"/>
    </source>
</evidence>
<keyword evidence="6 9" id="KW-1133">Transmembrane helix</keyword>
<dbReference type="EMBL" id="AOGK01000016">
    <property type="protein sequence ID" value="MDG5977092.1"/>
    <property type="molecule type" value="Genomic_DNA"/>
</dbReference>
<dbReference type="InterPro" id="IPR007387">
    <property type="entry name" value="TRAP_DctQ"/>
</dbReference>
<evidence type="ECO:0000256" key="6">
    <source>
        <dbReference type="ARBA" id="ARBA00022989"/>
    </source>
</evidence>
<sequence>MGKTFKALADHLTRALEVVMVLCLVVMLVMVFGNVILRLFFNTGIDLSEEIPRFAFVWMTFLGAIVGARRRAHLGVDILVQALPVLGRKVCWGLSQAVMLVCCVYIVYGTWLQHEIIEGNASPVAQLSMLWVFGVSYLTGSAIGLICLSNLVRLIAGTVSDDELIDVHEEGMSDALEAEREMAAQSAAHQGNGGMKS</sequence>
<dbReference type="Proteomes" id="UP001152876">
    <property type="component" value="Unassembled WGS sequence"/>
</dbReference>
<reference evidence="11" key="1">
    <citation type="submission" date="2013-01" db="EMBL/GenBank/DDBJ databases">
        <title>Genome draft of Hydrogenophaga taeniospiralis 2K1.</title>
        <authorList>
            <person name="Gomila M."/>
            <person name="Lalucat J."/>
        </authorList>
    </citation>
    <scope>NUCLEOTIDE SEQUENCE</scope>
    <source>
        <strain evidence="11">CCUG 15921</strain>
    </source>
</reference>
<evidence type="ECO:0000256" key="9">
    <source>
        <dbReference type="RuleBase" id="RU369079"/>
    </source>
</evidence>
<name>A0A9X4NTG4_9BURK</name>
<evidence type="ECO:0000256" key="3">
    <source>
        <dbReference type="ARBA" id="ARBA00022475"/>
    </source>
</evidence>
<comment type="subcellular location">
    <subcellularLocation>
        <location evidence="1 9">Cell inner membrane</location>
        <topology evidence="1 9">Multi-pass membrane protein</topology>
    </subcellularLocation>
</comment>